<evidence type="ECO:0008006" key="4">
    <source>
        <dbReference type="Google" id="ProtNLM"/>
    </source>
</evidence>
<evidence type="ECO:0000313" key="2">
    <source>
        <dbReference type="EMBL" id="OAL35258.1"/>
    </source>
</evidence>
<feature type="region of interest" description="Disordered" evidence="1">
    <location>
        <begin position="68"/>
        <end position="105"/>
    </location>
</feature>
<dbReference type="EMBL" id="LVCJ01000032">
    <property type="protein sequence ID" value="OAL35258.1"/>
    <property type="molecule type" value="Genomic_DNA"/>
</dbReference>
<reference evidence="2 3" key="1">
    <citation type="submission" date="2016-03" db="EMBL/GenBank/DDBJ databases">
        <title>The draft genome sequence of Fonsecaea nubica causative agent of cutaneous subcutaneous infection in human host.</title>
        <authorList>
            <person name="Costa F."/>
            <person name="Sybren D.H."/>
            <person name="Raittz R.T."/>
            <person name="Weiss V.A."/>
            <person name="Leao A.C."/>
            <person name="Gomes R."/>
            <person name="De Souza E.M."/>
            <person name="Pedrosa F.O."/>
            <person name="Steffens M.B."/>
            <person name="Bombassaro A."/>
            <person name="Tadra-Sfeir M.Z."/>
            <person name="Moreno L.F."/>
            <person name="Najafzadeh M.J."/>
            <person name="Felipe M.S."/>
            <person name="Teixeira M."/>
            <person name="Sun J."/>
            <person name="Xi L."/>
            <person name="Castro M.A."/>
            <person name="Vicente V.A."/>
        </authorList>
    </citation>
    <scope>NUCLEOTIDE SEQUENCE [LARGE SCALE GENOMIC DNA]</scope>
    <source>
        <strain evidence="2 3">CBS 269.64</strain>
    </source>
</reference>
<dbReference type="GeneID" id="34588929"/>
<dbReference type="Gene3D" id="1.25.10.10">
    <property type="entry name" value="Leucine-rich Repeat Variant"/>
    <property type="match status" value="1"/>
</dbReference>
<accession>A0A178CZI8</accession>
<dbReference type="InterPro" id="IPR011989">
    <property type="entry name" value="ARM-like"/>
</dbReference>
<dbReference type="Proteomes" id="UP000185904">
    <property type="component" value="Unassembled WGS sequence"/>
</dbReference>
<name>A0A178CZI8_9EURO</name>
<proteinExistence type="predicted"/>
<organism evidence="2 3">
    <name type="scientific">Fonsecaea nubica</name>
    <dbReference type="NCBI Taxonomy" id="856822"/>
    <lineage>
        <taxon>Eukaryota</taxon>
        <taxon>Fungi</taxon>
        <taxon>Dikarya</taxon>
        <taxon>Ascomycota</taxon>
        <taxon>Pezizomycotina</taxon>
        <taxon>Eurotiomycetes</taxon>
        <taxon>Chaetothyriomycetidae</taxon>
        <taxon>Chaetothyriales</taxon>
        <taxon>Herpotrichiellaceae</taxon>
        <taxon>Fonsecaea</taxon>
    </lineage>
</organism>
<dbReference type="AlphaFoldDB" id="A0A178CZI8"/>
<evidence type="ECO:0000256" key="1">
    <source>
        <dbReference type="SAM" id="MobiDB-lite"/>
    </source>
</evidence>
<evidence type="ECO:0000313" key="3">
    <source>
        <dbReference type="Proteomes" id="UP000185904"/>
    </source>
</evidence>
<gene>
    <name evidence="2" type="ORF">AYO20_05512</name>
</gene>
<dbReference type="RefSeq" id="XP_022500270.1">
    <property type="nucleotide sequence ID" value="XM_022643806.1"/>
</dbReference>
<dbReference type="OrthoDB" id="28413at2759"/>
<feature type="compositionally biased region" description="Low complexity" evidence="1">
    <location>
        <begin position="93"/>
        <end position="105"/>
    </location>
</feature>
<sequence length="279" mass="30610">MSDHGCPSSDSSSDWISYNSSSSHSLSHKISTRTALLSTLRKNPWLTSWSLFRRRKLAPNDVAFGPRLAPTSTEAEPNGIAPGGVTPVAGPQSPNKMSPSSHSSSASWARSLFAPQFRRYRQQRELLWSFASDTPRNPQYGDDSEIPEAYVLPSDTLTSTPRLPSNPHVWSELIRMDPNHPTLSPNLTDLLTGLSSSEDASRKMAAFKLQSLINDPSFAEHFVLAGGLPQLRTLVLESSGNTLAYSLASFARLLEVDQGWEAVNDRVVQKARLPPPRTS</sequence>
<keyword evidence="3" id="KW-1185">Reference proteome</keyword>
<comment type="caution">
    <text evidence="2">The sequence shown here is derived from an EMBL/GenBank/DDBJ whole genome shotgun (WGS) entry which is preliminary data.</text>
</comment>
<protein>
    <recommendedName>
        <fullName evidence="4">Nucleotide exchange factor Fes1 domain-containing protein</fullName>
    </recommendedName>
</protein>